<dbReference type="InterPro" id="IPR049973">
    <property type="entry name" value="STY0301-like"/>
</dbReference>
<dbReference type="AlphaFoldDB" id="A0A2S5KTW8"/>
<feature type="chain" id="PRO_5015628039" evidence="1">
    <location>
        <begin position="22"/>
        <end position="144"/>
    </location>
</feature>
<name>A0A2S5KTW8_9PROT</name>
<evidence type="ECO:0000313" key="3">
    <source>
        <dbReference type="Proteomes" id="UP000238196"/>
    </source>
</evidence>
<evidence type="ECO:0000256" key="1">
    <source>
        <dbReference type="SAM" id="SignalP"/>
    </source>
</evidence>
<sequence length="144" mass="15625">MSIRNHAGVAAILLGSVTAHTATASDWQCPPQISETPLVSSQQPGWQVLLSSGQRSLDRVGIFLGPLNALAAQLPDQSENKEGMAIDSWQLPRTAGDHYLVGCSYTDTSAMLYKALPDSMQHCQARYQLTPTGQRQRLLSITCE</sequence>
<protein>
    <submittedName>
        <fullName evidence="2">Uncharacterized protein</fullName>
    </submittedName>
</protein>
<keyword evidence="1" id="KW-0732">Signal</keyword>
<reference evidence="2 3" key="1">
    <citation type="submission" date="2018-02" db="EMBL/GenBank/DDBJ databases">
        <title>novel marine gammaproteobacteria from coastal saline agro ecosystem.</title>
        <authorList>
            <person name="Krishnan R."/>
            <person name="Ramesh Kumar N."/>
        </authorList>
    </citation>
    <scope>NUCLEOTIDE SEQUENCE [LARGE SCALE GENOMIC DNA]</scope>
    <source>
        <strain evidence="2 3">228</strain>
    </source>
</reference>
<proteinExistence type="predicted"/>
<dbReference type="NCBIfam" id="NF042415">
    <property type="entry name" value="STY0301_fam"/>
    <property type="match status" value="1"/>
</dbReference>
<feature type="signal peptide" evidence="1">
    <location>
        <begin position="1"/>
        <end position="21"/>
    </location>
</feature>
<evidence type="ECO:0000313" key="2">
    <source>
        <dbReference type="EMBL" id="PPC78200.1"/>
    </source>
</evidence>
<dbReference type="EMBL" id="PRLP01000017">
    <property type="protein sequence ID" value="PPC78200.1"/>
    <property type="molecule type" value="Genomic_DNA"/>
</dbReference>
<accession>A0A2S5KTW8</accession>
<organism evidence="2 3">
    <name type="scientific">Proteobacteria bacterium 228</name>
    <dbReference type="NCBI Taxonomy" id="2083153"/>
    <lineage>
        <taxon>Bacteria</taxon>
        <taxon>Pseudomonadati</taxon>
        <taxon>Pseudomonadota</taxon>
    </lineage>
</organism>
<comment type="caution">
    <text evidence="2">The sequence shown here is derived from an EMBL/GenBank/DDBJ whole genome shotgun (WGS) entry which is preliminary data.</text>
</comment>
<gene>
    <name evidence="2" type="ORF">C4K68_06065</name>
</gene>
<dbReference type="Proteomes" id="UP000238196">
    <property type="component" value="Unassembled WGS sequence"/>
</dbReference>